<name>A0ABS6WGT2_9BIFI</name>
<keyword evidence="3" id="KW-1185">Reference proteome</keyword>
<accession>A0ABS6WGT2</accession>
<dbReference type="Proteomes" id="UP000700815">
    <property type="component" value="Unassembled WGS sequence"/>
</dbReference>
<protein>
    <submittedName>
        <fullName evidence="2">Glycosyltransferase family 2 protein</fullName>
    </submittedName>
</protein>
<feature type="domain" description="Glycosyltransferase 2-like" evidence="1">
    <location>
        <begin position="540"/>
        <end position="719"/>
    </location>
</feature>
<dbReference type="PANTHER" id="PTHR43179:SF7">
    <property type="entry name" value="RHAMNOSYLTRANSFERASE WBBL"/>
    <property type="match status" value="1"/>
</dbReference>
<evidence type="ECO:0000313" key="3">
    <source>
        <dbReference type="Proteomes" id="UP000700815"/>
    </source>
</evidence>
<dbReference type="InterPro" id="IPR001173">
    <property type="entry name" value="Glyco_trans_2-like"/>
</dbReference>
<evidence type="ECO:0000313" key="2">
    <source>
        <dbReference type="EMBL" id="MBW3093268.1"/>
    </source>
</evidence>
<dbReference type="Pfam" id="PF00535">
    <property type="entry name" value="Glycos_transf_2"/>
    <property type="match status" value="2"/>
</dbReference>
<dbReference type="CDD" id="cd04186">
    <property type="entry name" value="GT_2_like_c"/>
    <property type="match status" value="1"/>
</dbReference>
<feature type="domain" description="Glycosyltransferase 2-like" evidence="1">
    <location>
        <begin position="288"/>
        <end position="399"/>
    </location>
</feature>
<evidence type="ECO:0000259" key="1">
    <source>
        <dbReference type="Pfam" id="PF00535"/>
    </source>
</evidence>
<proteinExistence type="predicted"/>
<comment type="caution">
    <text evidence="2">The sequence shown here is derived from an EMBL/GenBank/DDBJ whole genome shotgun (WGS) entry which is preliminary data.</text>
</comment>
<dbReference type="RefSeq" id="WP_219059251.1">
    <property type="nucleotide sequence ID" value="NZ_JAHBBH010000034.1"/>
</dbReference>
<reference evidence="2 3" key="1">
    <citation type="submission" date="2021-05" db="EMBL/GenBank/DDBJ databases">
        <title>Phylogenetic classification of ten novel species belonging to the genus Bifidobacterium comprising B. colchicus sp. nov., B. abeli sp. nov., B. bicoloris sp. nov., B. guerezis sp. nov., B. rosaliae sp. nov., B. santillanensis sp. nov., B. argentati sp. nov., B. amazzoni sp. nov., B. pluviali sp. nov., and B. pinnaculum sp. nov.</title>
        <authorList>
            <person name="Lugli G.A."/>
            <person name="Ruiz Garcia L."/>
            <person name="Margolles A."/>
            <person name="Ventura M."/>
        </authorList>
    </citation>
    <scope>NUCLEOTIDE SEQUENCE [LARGE SCALE GENOMIC DNA]</scope>
    <source>
        <strain evidence="2 3">82T10</strain>
    </source>
</reference>
<gene>
    <name evidence="2" type="ORF">KIH79_10130</name>
</gene>
<dbReference type="EMBL" id="JAHBBH010000034">
    <property type="protein sequence ID" value="MBW3093268.1"/>
    <property type="molecule type" value="Genomic_DNA"/>
</dbReference>
<sequence length="813" mass="92278">MTITAGTFCRGDGKGYLELILEGMEGHETCQYAAYAEIAGGVIIPCSLYWPDEVERTWSAAASRRVVLAFPLLDGTKLALRVVDHRHSDHVLFTYVVESLPSKVRSRLTYRLHAEQAVRIRDIDRRLRSANGHAEVTGIYADGKGGMVLRMSASFPYRADARYALHVYDESGRPLDARTVVLEDDAIPQVHDRNLTVRRLSLSVPLPGHPGTICLCVQSEDDPLDGAFTCLLPPMFSHIVNDCRNELRHASLDPGYDSWLRGRRVSLAELERQRDVASQWFDAPMISVVCVLFRTPERYLRELLRSVLCQSYERFELILVNVSGACDSVDTVLREIRDPRIRVIVADNRSIADNTNVGIREAHGDYLAFVDHDDVIEPDALYRYVSEIREHPQTDLLYCDEDKLTESGRYEWPVFKPAYNPDLLYSYNYITHMLMVSRVALDQVELSPADVAGAQDYDLALKCAEVARDIRNVPYMLYHWREHAGSTSMNADSKPYAVEAGRLALQRHFDRRSIPATVDSLEAMFRYRPRYRFDNPPKVSIVIPTKDHVDLLSTCLNALFERTAYADYEVIVTENNSEDPQTFAYYEELQREHDNVTVVRWPGKGFNYSAICNFGAKHASGDILLFLNNDTEVIDERWLASMAGFFTRPEVGVVGAKLLYRDGLVQHGGVWVSPGGCDYLNQRCGAGELGYMETLQHPFDCAAITGACQMIRRSVFDKIGGFDEKLDVVLNDVDLCLRSNAAGYLTVFDPDALLYHNEFSSRGHDEQDPAKAARAIDEQMRFYARWNKKLLADRGRYFNSNLDQYNGHFKIVY</sequence>
<dbReference type="PANTHER" id="PTHR43179">
    <property type="entry name" value="RHAMNOSYLTRANSFERASE WBBL"/>
    <property type="match status" value="1"/>
</dbReference>
<organism evidence="2 3">
    <name type="scientific">Bifidobacterium miconis</name>
    <dbReference type="NCBI Taxonomy" id="2834435"/>
    <lineage>
        <taxon>Bacteria</taxon>
        <taxon>Bacillati</taxon>
        <taxon>Actinomycetota</taxon>
        <taxon>Actinomycetes</taxon>
        <taxon>Bifidobacteriales</taxon>
        <taxon>Bifidobacteriaceae</taxon>
        <taxon>Bifidobacterium</taxon>
    </lineage>
</organism>